<dbReference type="InterPro" id="IPR045428">
    <property type="entry name" value="EACC1"/>
</dbReference>
<dbReference type="RefSeq" id="WP_380126944.1">
    <property type="nucleotide sequence ID" value="NZ_JBHSIU010000098.1"/>
</dbReference>
<proteinExistence type="predicted"/>
<reference evidence="3" key="1">
    <citation type="journal article" date="2019" name="Int. J. Syst. Evol. Microbiol.">
        <title>The Global Catalogue of Microorganisms (GCM) 10K type strain sequencing project: providing services to taxonomists for standard genome sequencing and annotation.</title>
        <authorList>
            <consortium name="The Broad Institute Genomics Platform"/>
            <consortium name="The Broad Institute Genome Sequencing Center for Infectious Disease"/>
            <person name="Wu L."/>
            <person name="Ma J."/>
        </authorList>
    </citation>
    <scope>NUCLEOTIDE SEQUENCE [LARGE SCALE GENOMIC DNA]</scope>
    <source>
        <strain evidence="3">CGMCC 4.7152</strain>
    </source>
</reference>
<evidence type="ECO:0000313" key="3">
    <source>
        <dbReference type="Proteomes" id="UP001595912"/>
    </source>
</evidence>
<dbReference type="Pfam" id="PF19953">
    <property type="entry name" value="EACC1"/>
    <property type="match status" value="1"/>
</dbReference>
<evidence type="ECO:0000313" key="2">
    <source>
        <dbReference type="EMBL" id="MFC5006325.1"/>
    </source>
</evidence>
<keyword evidence="1" id="KW-0472">Membrane</keyword>
<protein>
    <submittedName>
        <fullName evidence="2">Uncharacterized protein</fullName>
    </submittedName>
</protein>
<accession>A0ABV9WFF4</accession>
<keyword evidence="1" id="KW-1133">Transmembrane helix</keyword>
<dbReference type="Proteomes" id="UP001595912">
    <property type="component" value="Unassembled WGS sequence"/>
</dbReference>
<comment type="caution">
    <text evidence="2">The sequence shown here is derived from an EMBL/GenBank/DDBJ whole genome shotgun (WGS) entry which is preliminary data.</text>
</comment>
<keyword evidence="1" id="KW-0812">Transmembrane</keyword>
<dbReference type="EMBL" id="JBHSIU010000098">
    <property type="protein sequence ID" value="MFC5006325.1"/>
    <property type="molecule type" value="Genomic_DNA"/>
</dbReference>
<evidence type="ECO:0000256" key="1">
    <source>
        <dbReference type="SAM" id="Phobius"/>
    </source>
</evidence>
<keyword evidence="3" id="KW-1185">Reference proteome</keyword>
<name>A0ABV9WFF4_9ACTN</name>
<organism evidence="2 3">
    <name type="scientific">Dactylosporangium cerinum</name>
    <dbReference type="NCBI Taxonomy" id="1434730"/>
    <lineage>
        <taxon>Bacteria</taxon>
        <taxon>Bacillati</taxon>
        <taxon>Actinomycetota</taxon>
        <taxon>Actinomycetes</taxon>
        <taxon>Micromonosporales</taxon>
        <taxon>Micromonosporaceae</taxon>
        <taxon>Dactylosporangium</taxon>
    </lineage>
</organism>
<sequence length="119" mass="12353">MRVSPGDGGDGADDEAVAALARRLRAELLDLDVEQVEALTEDTAPAGAKGLGSLVGLLGVTLGSAGLSSVLAIIRDWSTRNNHAVELTIDGDTVKIERATPQQQEQLINAWVARHAGSA</sequence>
<gene>
    <name evidence="2" type="ORF">ACFPIJ_51955</name>
</gene>
<feature type="transmembrane region" description="Helical" evidence="1">
    <location>
        <begin position="54"/>
        <end position="74"/>
    </location>
</feature>